<evidence type="ECO:0000259" key="9">
    <source>
        <dbReference type="PROSITE" id="PS51819"/>
    </source>
</evidence>
<evidence type="ECO:0000256" key="8">
    <source>
        <dbReference type="RuleBase" id="RU000683"/>
    </source>
</evidence>
<evidence type="ECO:0000256" key="4">
    <source>
        <dbReference type="ARBA" id="ARBA00022797"/>
    </source>
</evidence>
<keyword evidence="5 8" id="KW-0223">Dioxygenase</keyword>
<protein>
    <recommendedName>
        <fullName evidence="9">VOC domain-containing protein</fullName>
    </recommendedName>
</protein>
<evidence type="ECO:0000256" key="2">
    <source>
        <dbReference type="ARBA" id="ARBA00008784"/>
    </source>
</evidence>
<name>A0A6F8XS05_9ACTN</name>
<evidence type="ECO:0000256" key="3">
    <source>
        <dbReference type="ARBA" id="ARBA00022723"/>
    </source>
</evidence>
<dbReference type="InterPro" id="IPR044904">
    <property type="entry name" value="HPCD_C_sf"/>
</dbReference>
<dbReference type="RefSeq" id="WP_197938479.1">
    <property type="nucleotide sequence ID" value="NZ_AP022870.1"/>
</dbReference>
<keyword evidence="7 8" id="KW-0408">Iron</keyword>
<dbReference type="EMBL" id="AP022870">
    <property type="protein sequence ID" value="BCB76569.1"/>
    <property type="molecule type" value="Genomic_DNA"/>
</dbReference>
<gene>
    <name evidence="10" type="ORF">Pflav_029790</name>
</gene>
<sequence>MVEFFHEIEQVERLHQRYDLRHGAEIARLDHFNIVVPDIPAAFAHYESLGFRCSETIEDGEKLYAAWMYRKQTVHDVAFTGGAGPRLHHIGFFAHEAAQVLRTCDIFGSVGLEKHIERGPGRHGVSNAFYVYLRDPDGHRLEVYTSDYFTGDPDHPVLRWSVRDPRRRDFWGNAVIESWYKEASPVRGLDATIQPLREANVDESAVRVGADGLGSVTR</sequence>
<proteinExistence type="inferred from homology"/>
<dbReference type="GO" id="GO:0008198">
    <property type="term" value="F:ferrous iron binding"/>
    <property type="evidence" value="ECO:0007669"/>
    <property type="project" value="InterPro"/>
</dbReference>
<evidence type="ECO:0000256" key="5">
    <source>
        <dbReference type="ARBA" id="ARBA00022964"/>
    </source>
</evidence>
<evidence type="ECO:0000256" key="1">
    <source>
        <dbReference type="ARBA" id="ARBA00001954"/>
    </source>
</evidence>
<reference evidence="10 11" key="2">
    <citation type="submission" date="2020-03" db="EMBL/GenBank/DDBJ databases">
        <authorList>
            <person name="Ichikawa N."/>
            <person name="Kimura A."/>
            <person name="Kitahashi Y."/>
            <person name="Uohara A."/>
        </authorList>
    </citation>
    <scope>NUCLEOTIDE SEQUENCE [LARGE SCALE GENOMIC DNA]</scope>
    <source>
        <strain evidence="10 11">NBRC 107702</strain>
    </source>
</reference>
<dbReference type="Proteomes" id="UP000502508">
    <property type="component" value="Chromosome"/>
</dbReference>
<dbReference type="AlphaFoldDB" id="A0A6F8XS05"/>
<feature type="domain" description="VOC" evidence="9">
    <location>
        <begin position="28"/>
        <end position="146"/>
    </location>
</feature>
<dbReference type="InterPro" id="IPR004360">
    <property type="entry name" value="Glyas_Fos-R_dOase_dom"/>
</dbReference>
<dbReference type="Gene3D" id="4.10.1270.10">
    <property type="entry name" value="homoprotocatechuate 2,3-dioxygenase domains"/>
    <property type="match status" value="1"/>
</dbReference>
<keyword evidence="3" id="KW-0479">Metal-binding</keyword>
<dbReference type="PROSITE" id="PS00082">
    <property type="entry name" value="EXTRADIOL_DIOXYGENAS"/>
    <property type="match status" value="1"/>
</dbReference>
<comment type="cofactor">
    <cofactor evidence="1 8">
        <name>Fe(2+)</name>
        <dbReference type="ChEBI" id="CHEBI:29033"/>
    </cofactor>
</comment>
<evidence type="ECO:0000313" key="11">
    <source>
        <dbReference type="Proteomes" id="UP000502508"/>
    </source>
</evidence>
<dbReference type="SUPFAM" id="SSF54593">
    <property type="entry name" value="Glyoxalase/Bleomycin resistance protein/Dihydroxybiphenyl dioxygenase"/>
    <property type="match status" value="1"/>
</dbReference>
<dbReference type="KEGG" id="pfla:Pflav_029790"/>
<dbReference type="InterPro" id="IPR037523">
    <property type="entry name" value="VOC_core"/>
</dbReference>
<accession>A0A6F8XS05</accession>
<dbReference type="InterPro" id="IPR029068">
    <property type="entry name" value="Glyas_Bleomycin-R_OHBP_Dase"/>
</dbReference>
<evidence type="ECO:0000256" key="6">
    <source>
        <dbReference type="ARBA" id="ARBA00023002"/>
    </source>
</evidence>
<dbReference type="Pfam" id="PF00903">
    <property type="entry name" value="Glyoxalase"/>
    <property type="match status" value="1"/>
</dbReference>
<dbReference type="InterPro" id="IPR000486">
    <property type="entry name" value="Xdiol_ring_cleave_dOase_1/2"/>
</dbReference>
<dbReference type="Gene3D" id="3.10.180.10">
    <property type="entry name" value="2,3-Dihydroxybiphenyl 1,2-Dioxygenase, domain 1"/>
    <property type="match status" value="1"/>
</dbReference>
<evidence type="ECO:0000313" key="10">
    <source>
        <dbReference type="EMBL" id="BCB76569.1"/>
    </source>
</evidence>
<keyword evidence="4 8" id="KW-0058">Aromatic hydrocarbons catabolism</keyword>
<organism evidence="10 11">
    <name type="scientific">Phytohabitans flavus</name>
    <dbReference type="NCBI Taxonomy" id="1076124"/>
    <lineage>
        <taxon>Bacteria</taxon>
        <taxon>Bacillati</taxon>
        <taxon>Actinomycetota</taxon>
        <taxon>Actinomycetes</taxon>
        <taxon>Micromonosporales</taxon>
        <taxon>Micromonosporaceae</taxon>
    </lineage>
</organism>
<evidence type="ECO:0000256" key="7">
    <source>
        <dbReference type="ARBA" id="ARBA00023004"/>
    </source>
</evidence>
<reference evidence="10 11" key="1">
    <citation type="submission" date="2020-03" db="EMBL/GenBank/DDBJ databases">
        <title>Whole genome shotgun sequence of Phytohabitans flavus NBRC 107702.</title>
        <authorList>
            <person name="Komaki H."/>
            <person name="Tamura T."/>
        </authorList>
    </citation>
    <scope>NUCLEOTIDE SEQUENCE [LARGE SCALE GENOMIC DNA]</scope>
    <source>
        <strain evidence="10 11">NBRC 107702</strain>
    </source>
</reference>
<keyword evidence="11" id="KW-1185">Reference proteome</keyword>
<dbReference type="PROSITE" id="PS51819">
    <property type="entry name" value="VOC"/>
    <property type="match status" value="1"/>
</dbReference>
<comment type="similarity">
    <text evidence="2 8">Belongs to the extradiol ring-cleavage dioxygenase family.</text>
</comment>
<keyword evidence="6 8" id="KW-0560">Oxidoreductase</keyword>
<dbReference type="GO" id="GO:0051213">
    <property type="term" value="F:dioxygenase activity"/>
    <property type="evidence" value="ECO:0007669"/>
    <property type="project" value="UniProtKB-KW"/>
</dbReference>